<dbReference type="KEGG" id="ftj:FTUN_3337"/>
<dbReference type="GO" id="GO:0008199">
    <property type="term" value="F:ferric iron binding"/>
    <property type="evidence" value="ECO:0007669"/>
    <property type="project" value="InterPro"/>
</dbReference>
<dbReference type="PANTHER" id="PTHR42932">
    <property type="entry name" value="GENERAL STRESS PROTEIN 20U"/>
    <property type="match status" value="1"/>
</dbReference>
<feature type="domain" description="Ferritin/DPS" evidence="4">
    <location>
        <begin position="32"/>
        <end position="171"/>
    </location>
</feature>
<reference evidence="6" key="1">
    <citation type="submission" date="2020-05" db="EMBL/GenBank/DDBJ databases">
        <title>Frigoriglobus tundricola gen. nov., sp. nov., a psychrotolerant cellulolytic planctomycete of the family Gemmataceae with two divergent copies of 16S rRNA gene.</title>
        <authorList>
            <person name="Kulichevskaya I.S."/>
            <person name="Ivanova A.A."/>
            <person name="Naumoff D.G."/>
            <person name="Beletsky A.V."/>
            <person name="Rijpstra W.I.C."/>
            <person name="Sinninghe Damste J.S."/>
            <person name="Mardanov A.V."/>
            <person name="Ravin N.V."/>
            <person name="Dedysh S.N."/>
        </authorList>
    </citation>
    <scope>NUCLEOTIDE SEQUENCE [LARGE SCALE GENOMIC DNA]</scope>
    <source>
        <strain evidence="6">PL17</strain>
    </source>
</reference>
<dbReference type="SUPFAM" id="SSF47240">
    <property type="entry name" value="Ferritin-like"/>
    <property type="match status" value="1"/>
</dbReference>
<evidence type="ECO:0000256" key="3">
    <source>
        <dbReference type="SAM" id="MobiDB-lite"/>
    </source>
</evidence>
<evidence type="ECO:0000256" key="1">
    <source>
        <dbReference type="ARBA" id="ARBA00009497"/>
    </source>
</evidence>
<accession>A0A6M5YR61</accession>
<comment type="similarity">
    <text evidence="1 2">Belongs to the Dps family.</text>
</comment>
<dbReference type="PANTHER" id="PTHR42932:SF3">
    <property type="entry name" value="DNA PROTECTION DURING STARVATION PROTEIN"/>
    <property type="match status" value="1"/>
</dbReference>
<feature type="region of interest" description="Disordered" evidence="3">
    <location>
        <begin position="1"/>
        <end position="26"/>
    </location>
</feature>
<gene>
    <name evidence="5" type="ORF">FTUN_3337</name>
</gene>
<dbReference type="GO" id="GO:0016722">
    <property type="term" value="F:oxidoreductase activity, acting on metal ions"/>
    <property type="evidence" value="ECO:0007669"/>
    <property type="project" value="InterPro"/>
</dbReference>
<evidence type="ECO:0000313" key="5">
    <source>
        <dbReference type="EMBL" id="QJW95783.1"/>
    </source>
</evidence>
<name>A0A6M5YR61_9BACT</name>
<dbReference type="PROSITE" id="PS00819">
    <property type="entry name" value="DPS_2"/>
    <property type="match status" value="1"/>
</dbReference>
<dbReference type="PRINTS" id="PR01346">
    <property type="entry name" value="HELNAPAPROT"/>
</dbReference>
<dbReference type="CDD" id="cd01043">
    <property type="entry name" value="DPS"/>
    <property type="match status" value="1"/>
</dbReference>
<proteinExistence type="inferred from homology"/>
<evidence type="ECO:0000259" key="4">
    <source>
        <dbReference type="Pfam" id="PF00210"/>
    </source>
</evidence>
<evidence type="ECO:0000313" key="6">
    <source>
        <dbReference type="Proteomes" id="UP000503447"/>
    </source>
</evidence>
<dbReference type="InterPro" id="IPR002177">
    <property type="entry name" value="DPS_DNA-bd"/>
</dbReference>
<dbReference type="InterPro" id="IPR023188">
    <property type="entry name" value="DPS_DNA-bd_CS"/>
</dbReference>
<dbReference type="Pfam" id="PF00210">
    <property type="entry name" value="Ferritin"/>
    <property type="match status" value="1"/>
</dbReference>
<organism evidence="5 6">
    <name type="scientific">Frigoriglobus tundricola</name>
    <dbReference type="NCBI Taxonomy" id="2774151"/>
    <lineage>
        <taxon>Bacteria</taxon>
        <taxon>Pseudomonadati</taxon>
        <taxon>Planctomycetota</taxon>
        <taxon>Planctomycetia</taxon>
        <taxon>Gemmatales</taxon>
        <taxon>Gemmataceae</taxon>
        <taxon>Frigoriglobus</taxon>
    </lineage>
</organism>
<dbReference type="Gene3D" id="1.20.1260.10">
    <property type="match status" value="1"/>
</dbReference>
<dbReference type="InterPro" id="IPR008331">
    <property type="entry name" value="Ferritin_DPS_dom"/>
</dbReference>
<dbReference type="Proteomes" id="UP000503447">
    <property type="component" value="Chromosome"/>
</dbReference>
<dbReference type="AlphaFoldDB" id="A0A6M5YR61"/>
<feature type="compositionally biased region" description="Polar residues" evidence="3">
    <location>
        <begin position="1"/>
        <end position="21"/>
    </location>
</feature>
<evidence type="ECO:0000256" key="2">
    <source>
        <dbReference type="RuleBase" id="RU003875"/>
    </source>
</evidence>
<dbReference type="InterPro" id="IPR012347">
    <property type="entry name" value="Ferritin-like"/>
</dbReference>
<dbReference type="NCBIfam" id="NF006975">
    <property type="entry name" value="PRK09448.1"/>
    <property type="match status" value="1"/>
</dbReference>
<dbReference type="EMBL" id="CP053452">
    <property type="protein sequence ID" value="QJW95783.1"/>
    <property type="molecule type" value="Genomic_DNA"/>
</dbReference>
<dbReference type="PIRSF" id="PIRSF005900">
    <property type="entry name" value="Dps"/>
    <property type="match status" value="1"/>
</dbReference>
<dbReference type="RefSeq" id="WP_171471500.1">
    <property type="nucleotide sequence ID" value="NZ_CP053452.2"/>
</dbReference>
<keyword evidence="6" id="KW-1185">Reference proteome</keyword>
<sequence length="172" mass="18674">MSTGTATKKSDTGTTFPTRNDSAPENRGKVISLLNQHLADTFDLMSQTKFAHWNVKGPHFYQLHLLFDSLAEKVEEHVDEIAERVTALGGVATGTARQAAASSRVPEFPAGVHKGLDVVTALADRYAAVGKTVRAAIDEADELGDKDTSDLFTQVSRDLDQSLYFLESHLQG</sequence>
<dbReference type="InterPro" id="IPR009078">
    <property type="entry name" value="Ferritin-like_SF"/>
</dbReference>
<protein>
    <submittedName>
        <fullName evidence="5">DNA protection during starvation protein</fullName>
    </submittedName>
</protein>
<dbReference type="PROSITE" id="PS00818">
    <property type="entry name" value="DPS_1"/>
    <property type="match status" value="1"/>
</dbReference>